<protein>
    <recommendedName>
        <fullName evidence="1">DUF8149 domain-containing protein</fullName>
    </recommendedName>
</protein>
<accession>M0L8J4</accession>
<dbReference type="OrthoDB" id="260707at2157"/>
<organism evidence="2 3">
    <name type="scientific">Halobiforma nitratireducens JCM 10879</name>
    <dbReference type="NCBI Taxonomy" id="1227454"/>
    <lineage>
        <taxon>Archaea</taxon>
        <taxon>Methanobacteriati</taxon>
        <taxon>Methanobacteriota</taxon>
        <taxon>Stenosarchaea group</taxon>
        <taxon>Halobacteria</taxon>
        <taxon>Halobacteriales</taxon>
        <taxon>Natrialbaceae</taxon>
        <taxon>Halobiforma</taxon>
    </lineage>
</organism>
<dbReference type="eggNOG" id="arCOG06326">
    <property type="taxonomic scope" value="Archaea"/>
</dbReference>
<dbReference type="RefSeq" id="WP_006674299.1">
    <property type="nucleotide sequence ID" value="NZ_AOMA01000183.1"/>
</dbReference>
<dbReference type="PATRIC" id="fig|1227454.3.peg.3502"/>
<name>M0L8J4_9EURY</name>
<dbReference type="AlphaFoldDB" id="M0L8J4"/>
<sequence length="77" mass="8354">MPPTDSDGDDPRVPIVCPECETTSRVPLSDLAESIERHNDQLHDGEDIAEVDPDIADSIADLIATDLGLLEESDRPD</sequence>
<evidence type="ECO:0000259" key="1">
    <source>
        <dbReference type="Pfam" id="PF26476"/>
    </source>
</evidence>
<evidence type="ECO:0000313" key="3">
    <source>
        <dbReference type="Proteomes" id="UP000011607"/>
    </source>
</evidence>
<comment type="caution">
    <text evidence="2">The sequence shown here is derived from an EMBL/GenBank/DDBJ whole genome shotgun (WGS) entry which is preliminary data.</text>
</comment>
<dbReference type="Pfam" id="PF26476">
    <property type="entry name" value="DUF8149"/>
    <property type="match status" value="1"/>
</dbReference>
<evidence type="ECO:0000313" key="2">
    <source>
        <dbReference type="EMBL" id="EMA29403.1"/>
    </source>
</evidence>
<gene>
    <name evidence="2" type="ORF">C446_17112</name>
</gene>
<dbReference type="InterPro" id="IPR058462">
    <property type="entry name" value="DUF8149"/>
</dbReference>
<dbReference type="EMBL" id="AOMA01000183">
    <property type="protein sequence ID" value="EMA29403.1"/>
    <property type="molecule type" value="Genomic_DNA"/>
</dbReference>
<keyword evidence="3" id="KW-1185">Reference proteome</keyword>
<dbReference type="Proteomes" id="UP000011607">
    <property type="component" value="Unassembled WGS sequence"/>
</dbReference>
<feature type="domain" description="DUF8149" evidence="1">
    <location>
        <begin position="6"/>
        <end position="73"/>
    </location>
</feature>
<proteinExistence type="predicted"/>
<reference evidence="2 3" key="1">
    <citation type="journal article" date="2014" name="PLoS Genet.">
        <title>Phylogenetically driven sequencing of extremely halophilic archaea reveals strategies for static and dynamic osmo-response.</title>
        <authorList>
            <person name="Becker E.A."/>
            <person name="Seitzer P.M."/>
            <person name="Tritt A."/>
            <person name="Larsen D."/>
            <person name="Krusor M."/>
            <person name="Yao A.I."/>
            <person name="Wu D."/>
            <person name="Madern D."/>
            <person name="Eisen J.A."/>
            <person name="Darling A.E."/>
            <person name="Facciotti M.T."/>
        </authorList>
    </citation>
    <scope>NUCLEOTIDE SEQUENCE [LARGE SCALE GENOMIC DNA]</scope>
    <source>
        <strain evidence="2 3">JCM 10879</strain>
    </source>
</reference>